<dbReference type="Proteomes" id="UP001207228">
    <property type="component" value="Unassembled WGS sequence"/>
</dbReference>
<keyword evidence="10" id="KW-1185">Reference proteome</keyword>
<dbReference type="Pfam" id="PF02687">
    <property type="entry name" value="FtsX"/>
    <property type="match status" value="2"/>
</dbReference>
<dbReference type="InterPro" id="IPR050250">
    <property type="entry name" value="Macrolide_Exporter_MacB"/>
</dbReference>
<feature type="transmembrane region" description="Helical" evidence="6">
    <location>
        <begin position="763"/>
        <end position="783"/>
    </location>
</feature>
<feature type="domain" description="ABC3 transporter permease C-terminal" evidence="7">
    <location>
        <begin position="683"/>
        <end position="790"/>
    </location>
</feature>
<dbReference type="RefSeq" id="WP_266053878.1">
    <property type="nucleotide sequence ID" value="NZ_JAPFQO010000012.1"/>
</dbReference>
<name>A0ABT3RJT8_9BACT</name>
<evidence type="ECO:0000259" key="8">
    <source>
        <dbReference type="Pfam" id="PF12704"/>
    </source>
</evidence>
<evidence type="ECO:0000313" key="10">
    <source>
        <dbReference type="Proteomes" id="UP001207228"/>
    </source>
</evidence>
<protein>
    <submittedName>
        <fullName evidence="9">ABC transporter permease</fullName>
    </submittedName>
</protein>
<evidence type="ECO:0000259" key="7">
    <source>
        <dbReference type="Pfam" id="PF02687"/>
    </source>
</evidence>
<dbReference type="InterPro" id="IPR003838">
    <property type="entry name" value="ABC3_permease_C"/>
</dbReference>
<evidence type="ECO:0000256" key="1">
    <source>
        <dbReference type="ARBA" id="ARBA00004651"/>
    </source>
</evidence>
<feature type="transmembrane region" description="Helical" evidence="6">
    <location>
        <begin position="723"/>
        <end position="743"/>
    </location>
</feature>
<accession>A0ABT3RJT8</accession>
<dbReference type="PANTHER" id="PTHR30572:SF18">
    <property type="entry name" value="ABC-TYPE MACROLIDE FAMILY EXPORT SYSTEM PERMEASE COMPONENT 2"/>
    <property type="match status" value="1"/>
</dbReference>
<keyword evidence="5 6" id="KW-0472">Membrane</keyword>
<organism evidence="9 10">
    <name type="scientific">Pontibacter anaerobius</name>
    <dbReference type="NCBI Taxonomy" id="2993940"/>
    <lineage>
        <taxon>Bacteria</taxon>
        <taxon>Pseudomonadati</taxon>
        <taxon>Bacteroidota</taxon>
        <taxon>Cytophagia</taxon>
        <taxon>Cytophagales</taxon>
        <taxon>Hymenobacteraceae</taxon>
        <taxon>Pontibacter</taxon>
    </lineage>
</organism>
<proteinExistence type="predicted"/>
<keyword evidence="2" id="KW-1003">Cell membrane</keyword>
<feature type="transmembrane region" description="Helical" evidence="6">
    <location>
        <begin position="428"/>
        <end position="449"/>
    </location>
</feature>
<sequence>MFNNYLKIAVRNLLRNKVYSAINILGLAIGIASCILIFLYVQDELSYENHFSKSGRITRIVGEVIFEGHKDEFAVTPPALAPAVSRFSDIEAVTQFNRAGKQTIWYNNQTFTDEDLVFADSVFFKVFDYELLAGNPATALIAPHTIVLTEEMAEKIFGGVEQAMGEVLQFSRDSYTVTGVYRNLGHSHLNVSGLLSKATIDARTSAEERNTQWFNLNNYTYVLLQNEEQIASLQAQVDDLTQNHVNPWIKENKLNAQMKFIVQPLKDIHFDTRYMHSISSSGNISYVYIFGAVAVFLLLIASINYMNLATARSAKRAKEVGLRKVVGADRSQIIRQFLGESVLLTLIAVLLALALVQIFIPSFNNLTEKNFSSDFFLQWDFLLVILAIVLLVGVVAGSYPAFFLSGFKPADVLKSDKQPRGGSATLRRALVVLQFSISLIMIIGTIVVFTQMHFLKSADLGFNKEQVMVIDVPGGDSTLVQRLPVIKQKLLQNPNVLQVSNSYSIPAEPTNRTLLLMEQDGKMVEKTMDIIAVDYDFISLMGMEIKEGRNFSRDMKTDEKSGIIINEAAAKWLGWSEPIGKKVGTGENRVGDSSTRIIGVVKDFHMSSLHTDVQPLAITLAPESPGYLLARISPENQAATISFVEEQWRMFDQRHPMEYFFMDEFFDRQYRAEEKMLTVFGYFAGLTILIACLGLFGLASFTAEQRTKEIGIRKVLGSTTGNIVLLLSKDFALLVAIAIMLATPVAWYGMSQWLQDFAYRIDLSWWIFALAGLLALVIALATVSFQAVKAALLDPVKAIRTQ</sequence>
<feature type="transmembrane region" description="Helical" evidence="6">
    <location>
        <begin position="381"/>
        <end position="407"/>
    </location>
</feature>
<dbReference type="PROSITE" id="PS51257">
    <property type="entry name" value="PROKAR_LIPOPROTEIN"/>
    <property type="match status" value="1"/>
</dbReference>
<dbReference type="PANTHER" id="PTHR30572">
    <property type="entry name" value="MEMBRANE COMPONENT OF TRANSPORTER-RELATED"/>
    <property type="match status" value="1"/>
</dbReference>
<dbReference type="Pfam" id="PF12704">
    <property type="entry name" value="MacB_PCD"/>
    <property type="match status" value="2"/>
</dbReference>
<comment type="subcellular location">
    <subcellularLocation>
        <location evidence="1">Cell membrane</location>
        <topology evidence="1">Multi-pass membrane protein</topology>
    </subcellularLocation>
</comment>
<evidence type="ECO:0000313" key="9">
    <source>
        <dbReference type="EMBL" id="MCX2741643.1"/>
    </source>
</evidence>
<dbReference type="EMBL" id="JAPFQO010000012">
    <property type="protein sequence ID" value="MCX2741643.1"/>
    <property type="molecule type" value="Genomic_DNA"/>
</dbReference>
<evidence type="ECO:0000256" key="2">
    <source>
        <dbReference type="ARBA" id="ARBA00022475"/>
    </source>
</evidence>
<feature type="transmembrane region" description="Helical" evidence="6">
    <location>
        <begin position="21"/>
        <end position="41"/>
    </location>
</feature>
<evidence type="ECO:0000256" key="5">
    <source>
        <dbReference type="ARBA" id="ARBA00023136"/>
    </source>
</evidence>
<reference evidence="9 10" key="1">
    <citation type="submission" date="2022-11" db="EMBL/GenBank/DDBJ databases">
        <title>The characterization of three novel Bacteroidetes species and genomic analysis of their roles in tidal elemental geochemical cycles.</title>
        <authorList>
            <person name="Ma K.-J."/>
        </authorList>
    </citation>
    <scope>NUCLEOTIDE SEQUENCE [LARGE SCALE GENOMIC DNA]</scope>
    <source>
        <strain evidence="9 10">M82</strain>
    </source>
</reference>
<feature type="transmembrane region" description="Helical" evidence="6">
    <location>
        <begin position="679"/>
        <end position="702"/>
    </location>
</feature>
<feature type="domain" description="MacB-like periplasmic core" evidence="8">
    <location>
        <begin position="20"/>
        <end position="239"/>
    </location>
</feature>
<evidence type="ECO:0000256" key="3">
    <source>
        <dbReference type="ARBA" id="ARBA00022692"/>
    </source>
</evidence>
<gene>
    <name evidence="9" type="ORF">OO017_16915</name>
</gene>
<evidence type="ECO:0000256" key="4">
    <source>
        <dbReference type="ARBA" id="ARBA00022989"/>
    </source>
</evidence>
<dbReference type="InterPro" id="IPR025857">
    <property type="entry name" value="MacB_PCD"/>
</dbReference>
<feature type="domain" description="MacB-like periplasmic core" evidence="8">
    <location>
        <begin position="465"/>
        <end position="607"/>
    </location>
</feature>
<evidence type="ECO:0000256" key="6">
    <source>
        <dbReference type="SAM" id="Phobius"/>
    </source>
</evidence>
<keyword evidence="4 6" id="KW-1133">Transmembrane helix</keyword>
<keyword evidence="3 6" id="KW-0812">Transmembrane</keyword>
<feature type="transmembrane region" description="Helical" evidence="6">
    <location>
        <begin position="286"/>
        <end position="308"/>
    </location>
</feature>
<comment type="caution">
    <text evidence="9">The sequence shown here is derived from an EMBL/GenBank/DDBJ whole genome shotgun (WGS) entry which is preliminary data.</text>
</comment>
<feature type="domain" description="ABC3 transporter permease C-terminal" evidence="7">
    <location>
        <begin position="292"/>
        <end position="406"/>
    </location>
</feature>
<feature type="transmembrane region" description="Helical" evidence="6">
    <location>
        <begin position="342"/>
        <end position="361"/>
    </location>
</feature>